<dbReference type="Proteomes" id="UP000594263">
    <property type="component" value="Unplaced"/>
</dbReference>
<sequence length="67" mass="7724">MVGSRRSEVAGVRLAEAARWLWILILLFQIIGVCWSLNDEGLALMRFRERVVIFLRNQNITSCQSNC</sequence>
<dbReference type="Gramene" id="Kaladp0878s0001.1.v1.1">
    <property type="protein sequence ID" value="Kaladp0878s0001.1.v1.1"/>
    <property type="gene ID" value="Kaladp0878s0001.v1.1"/>
</dbReference>
<feature type="transmembrane region" description="Helical" evidence="1">
    <location>
        <begin position="20"/>
        <end position="38"/>
    </location>
</feature>
<evidence type="ECO:0000313" key="3">
    <source>
        <dbReference type="Proteomes" id="UP000594263"/>
    </source>
</evidence>
<keyword evidence="1" id="KW-1133">Transmembrane helix</keyword>
<dbReference type="EnsemblPlants" id="Kaladp0878s0001.1.v1.1">
    <property type="protein sequence ID" value="Kaladp0878s0001.1.v1.1"/>
    <property type="gene ID" value="Kaladp0878s0001.v1.1"/>
</dbReference>
<accession>A0A7N0VJY5</accession>
<proteinExistence type="predicted"/>
<keyword evidence="1" id="KW-0472">Membrane</keyword>
<evidence type="ECO:0000313" key="2">
    <source>
        <dbReference type="EnsemblPlants" id="Kaladp0878s0001.1.v1.1"/>
    </source>
</evidence>
<name>A0A7N0VJY5_KALFE</name>
<protein>
    <submittedName>
        <fullName evidence="2">Uncharacterized protein</fullName>
    </submittedName>
</protein>
<dbReference type="AlphaFoldDB" id="A0A7N0VJY5"/>
<reference evidence="2" key="1">
    <citation type="submission" date="2021-01" db="UniProtKB">
        <authorList>
            <consortium name="EnsemblPlants"/>
        </authorList>
    </citation>
    <scope>IDENTIFICATION</scope>
</reference>
<keyword evidence="1" id="KW-0812">Transmembrane</keyword>
<keyword evidence="3" id="KW-1185">Reference proteome</keyword>
<organism evidence="2 3">
    <name type="scientific">Kalanchoe fedtschenkoi</name>
    <name type="common">Lavender scallops</name>
    <name type="synonym">South American air plant</name>
    <dbReference type="NCBI Taxonomy" id="63787"/>
    <lineage>
        <taxon>Eukaryota</taxon>
        <taxon>Viridiplantae</taxon>
        <taxon>Streptophyta</taxon>
        <taxon>Embryophyta</taxon>
        <taxon>Tracheophyta</taxon>
        <taxon>Spermatophyta</taxon>
        <taxon>Magnoliopsida</taxon>
        <taxon>eudicotyledons</taxon>
        <taxon>Gunneridae</taxon>
        <taxon>Pentapetalae</taxon>
        <taxon>Saxifragales</taxon>
        <taxon>Crassulaceae</taxon>
        <taxon>Kalanchoe</taxon>
    </lineage>
</organism>
<evidence type="ECO:0000256" key="1">
    <source>
        <dbReference type="SAM" id="Phobius"/>
    </source>
</evidence>